<evidence type="ECO:0000256" key="1">
    <source>
        <dbReference type="SAM" id="MobiDB-lite"/>
    </source>
</evidence>
<sequence>MYSASATAARRGHPAGTVVTSSLARARGAQARLSRAKDVRLNIEACRVLHVDMVTVTSKVTLKPDLNVAKSSRRKHSLRTHGEDTTHLKATQD</sequence>
<comment type="caution">
    <text evidence="2">The sequence shown here is derived from an EMBL/GenBank/DDBJ whole genome shotgun (WGS) entry which is preliminary data.</text>
</comment>
<name>A0A5B7DQM0_PORTR</name>
<dbReference type="AlphaFoldDB" id="A0A5B7DQM0"/>
<proteinExistence type="predicted"/>
<organism evidence="2 3">
    <name type="scientific">Portunus trituberculatus</name>
    <name type="common">Swimming crab</name>
    <name type="synonym">Neptunus trituberculatus</name>
    <dbReference type="NCBI Taxonomy" id="210409"/>
    <lineage>
        <taxon>Eukaryota</taxon>
        <taxon>Metazoa</taxon>
        <taxon>Ecdysozoa</taxon>
        <taxon>Arthropoda</taxon>
        <taxon>Crustacea</taxon>
        <taxon>Multicrustacea</taxon>
        <taxon>Malacostraca</taxon>
        <taxon>Eumalacostraca</taxon>
        <taxon>Eucarida</taxon>
        <taxon>Decapoda</taxon>
        <taxon>Pleocyemata</taxon>
        <taxon>Brachyura</taxon>
        <taxon>Eubrachyura</taxon>
        <taxon>Portunoidea</taxon>
        <taxon>Portunidae</taxon>
        <taxon>Portuninae</taxon>
        <taxon>Portunus</taxon>
    </lineage>
</organism>
<feature type="region of interest" description="Disordered" evidence="1">
    <location>
        <begin position="69"/>
        <end position="93"/>
    </location>
</feature>
<gene>
    <name evidence="2" type="ORF">E2C01_016977</name>
</gene>
<dbReference type="EMBL" id="VSRR010001266">
    <property type="protein sequence ID" value="MPC23911.1"/>
    <property type="molecule type" value="Genomic_DNA"/>
</dbReference>
<evidence type="ECO:0000313" key="3">
    <source>
        <dbReference type="Proteomes" id="UP000324222"/>
    </source>
</evidence>
<accession>A0A5B7DQM0</accession>
<reference evidence="2 3" key="1">
    <citation type="submission" date="2019-05" db="EMBL/GenBank/DDBJ databases">
        <title>Another draft genome of Portunus trituberculatus and its Hox gene families provides insights of decapod evolution.</title>
        <authorList>
            <person name="Jeong J.-H."/>
            <person name="Song I."/>
            <person name="Kim S."/>
            <person name="Choi T."/>
            <person name="Kim D."/>
            <person name="Ryu S."/>
            <person name="Kim W."/>
        </authorList>
    </citation>
    <scope>NUCLEOTIDE SEQUENCE [LARGE SCALE GENOMIC DNA]</scope>
    <source>
        <tissue evidence="2">Muscle</tissue>
    </source>
</reference>
<keyword evidence="3" id="KW-1185">Reference proteome</keyword>
<dbReference type="Proteomes" id="UP000324222">
    <property type="component" value="Unassembled WGS sequence"/>
</dbReference>
<evidence type="ECO:0000313" key="2">
    <source>
        <dbReference type="EMBL" id="MPC23911.1"/>
    </source>
</evidence>
<protein>
    <submittedName>
        <fullName evidence="2">Uncharacterized protein</fullName>
    </submittedName>
</protein>
<feature type="compositionally biased region" description="Basic and acidic residues" evidence="1">
    <location>
        <begin position="80"/>
        <end position="93"/>
    </location>
</feature>